<name>A0ACC2G136_DALPE</name>
<organism evidence="1 2">
    <name type="scientific">Dallia pectoralis</name>
    <name type="common">Alaska blackfish</name>
    <dbReference type="NCBI Taxonomy" id="75939"/>
    <lineage>
        <taxon>Eukaryota</taxon>
        <taxon>Metazoa</taxon>
        <taxon>Chordata</taxon>
        <taxon>Craniata</taxon>
        <taxon>Vertebrata</taxon>
        <taxon>Euteleostomi</taxon>
        <taxon>Actinopterygii</taxon>
        <taxon>Neopterygii</taxon>
        <taxon>Teleostei</taxon>
        <taxon>Protacanthopterygii</taxon>
        <taxon>Esociformes</taxon>
        <taxon>Umbridae</taxon>
        <taxon>Dallia</taxon>
    </lineage>
</organism>
<dbReference type="EMBL" id="CM055746">
    <property type="protein sequence ID" value="KAJ7997297.1"/>
    <property type="molecule type" value="Genomic_DNA"/>
</dbReference>
<protein>
    <submittedName>
        <fullName evidence="1">Uncharacterized protein</fullName>
    </submittedName>
</protein>
<evidence type="ECO:0000313" key="2">
    <source>
        <dbReference type="Proteomes" id="UP001157502"/>
    </source>
</evidence>
<proteinExistence type="predicted"/>
<evidence type="ECO:0000313" key="1">
    <source>
        <dbReference type="EMBL" id="KAJ7997297.1"/>
    </source>
</evidence>
<accession>A0ACC2G136</accession>
<keyword evidence="2" id="KW-1185">Reference proteome</keyword>
<reference evidence="1" key="1">
    <citation type="submission" date="2021-05" db="EMBL/GenBank/DDBJ databases">
        <authorList>
            <person name="Pan Q."/>
            <person name="Jouanno E."/>
            <person name="Zahm M."/>
            <person name="Klopp C."/>
            <person name="Cabau C."/>
            <person name="Louis A."/>
            <person name="Berthelot C."/>
            <person name="Parey E."/>
            <person name="Roest Crollius H."/>
            <person name="Montfort J."/>
            <person name="Robinson-Rechavi M."/>
            <person name="Bouchez O."/>
            <person name="Lampietro C."/>
            <person name="Lopez Roques C."/>
            <person name="Donnadieu C."/>
            <person name="Postlethwait J."/>
            <person name="Bobe J."/>
            <person name="Dillon D."/>
            <person name="Chandos A."/>
            <person name="von Hippel F."/>
            <person name="Guiguen Y."/>
        </authorList>
    </citation>
    <scope>NUCLEOTIDE SEQUENCE</scope>
    <source>
        <strain evidence="1">YG-Jan2019</strain>
    </source>
</reference>
<gene>
    <name evidence="1" type="ORF">DPEC_G00227510</name>
</gene>
<dbReference type="Proteomes" id="UP001157502">
    <property type="component" value="Chromosome 19"/>
</dbReference>
<comment type="caution">
    <text evidence="1">The sequence shown here is derived from an EMBL/GenBank/DDBJ whole genome shotgun (WGS) entry which is preliminary data.</text>
</comment>
<sequence length="177" mass="19733">MAYRAAPLANGYSFTELLMGRKIRTPVPVISSKLNPGCADMDNLKRTEQKYREKLRQNHDQKHRARDMPCLQPGDHVWVKDTGERGTVVSTAGTPRSYIIETPGSTLQRNRYHLSPTPVAPGEPANLFEPAPESTVPRNTAQLHGFWEAEMEGMDGILEGEGVGFLGCSVLWWSEAR</sequence>